<protein>
    <submittedName>
        <fullName evidence="2">Uncharacterized protein</fullName>
    </submittedName>
</protein>
<sequence>MQERGEPGPTLYPLSQTGFGKKVNFLMCILPQLKSSQDRLRDETRQVSSEMGAKQKEWDSLQRGRVWCLTPPRPAQPGKLTSLQPQRFRSGSLTVKLLSGAELCSHPGVYNP</sequence>
<evidence type="ECO:0000256" key="1">
    <source>
        <dbReference type="SAM" id="MobiDB-lite"/>
    </source>
</evidence>
<dbReference type="AlphaFoldDB" id="A0AA40I9H3"/>
<gene>
    <name evidence="2" type="ORF">QTO34_013589</name>
</gene>
<evidence type="ECO:0000313" key="2">
    <source>
        <dbReference type="EMBL" id="KAK1344885.1"/>
    </source>
</evidence>
<keyword evidence="3" id="KW-1185">Reference proteome</keyword>
<dbReference type="Proteomes" id="UP001177744">
    <property type="component" value="Unassembled WGS sequence"/>
</dbReference>
<proteinExistence type="predicted"/>
<reference evidence="2" key="1">
    <citation type="submission" date="2023-06" db="EMBL/GenBank/DDBJ databases">
        <title>Reference genome for the Northern bat (Eptesicus nilssonii), a most northern bat species.</title>
        <authorList>
            <person name="Laine V.N."/>
            <person name="Pulliainen A.T."/>
            <person name="Lilley T.M."/>
        </authorList>
    </citation>
    <scope>NUCLEOTIDE SEQUENCE</scope>
    <source>
        <strain evidence="2">BLF_Eptnil</strain>
        <tissue evidence="2">Kidney</tissue>
    </source>
</reference>
<accession>A0AA40I9H3</accession>
<organism evidence="2 3">
    <name type="scientific">Cnephaeus nilssonii</name>
    <name type="common">Northern bat</name>
    <name type="synonym">Eptesicus nilssonii</name>
    <dbReference type="NCBI Taxonomy" id="3371016"/>
    <lineage>
        <taxon>Eukaryota</taxon>
        <taxon>Metazoa</taxon>
        <taxon>Chordata</taxon>
        <taxon>Craniata</taxon>
        <taxon>Vertebrata</taxon>
        <taxon>Euteleostomi</taxon>
        <taxon>Mammalia</taxon>
        <taxon>Eutheria</taxon>
        <taxon>Laurasiatheria</taxon>
        <taxon>Chiroptera</taxon>
        <taxon>Yangochiroptera</taxon>
        <taxon>Vespertilionidae</taxon>
        <taxon>Cnephaeus</taxon>
    </lineage>
</organism>
<evidence type="ECO:0000313" key="3">
    <source>
        <dbReference type="Proteomes" id="UP001177744"/>
    </source>
</evidence>
<name>A0AA40I9H3_CNENI</name>
<feature type="region of interest" description="Disordered" evidence="1">
    <location>
        <begin position="39"/>
        <end position="58"/>
    </location>
</feature>
<comment type="caution">
    <text evidence="2">The sequence shown here is derived from an EMBL/GenBank/DDBJ whole genome shotgun (WGS) entry which is preliminary data.</text>
</comment>
<dbReference type="EMBL" id="JAULJE010000003">
    <property type="protein sequence ID" value="KAK1344885.1"/>
    <property type="molecule type" value="Genomic_DNA"/>
</dbReference>